<protein>
    <submittedName>
        <fullName evidence="2">Uncharacterized protein</fullName>
    </submittedName>
</protein>
<gene>
    <name evidence="2" type="ORF">HaLaN_06024</name>
</gene>
<dbReference type="Proteomes" id="UP000485058">
    <property type="component" value="Unassembled WGS sequence"/>
</dbReference>
<sequence>MKCYCTLLEVVCFASSCPAARVLTYPFLDPPGAGGGRWRRELAQAPRLYLCLASHWVTPWAGRLREEQARNEALQSRLDSVQAESQTGRSEGARSAAGLEAELCSLRQQLDAYRVQHAEWRSERLRLEKVGHCVTPTN</sequence>
<reference evidence="2 3" key="1">
    <citation type="submission" date="2020-02" db="EMBL/GenBank/DDBJ databases">
        <title>Draft genome sequence of Haematococcus lacustris strain NIES-144.</title>
        <authorList>
            <person name="Morimoto D."/>
            <person name="Nakagawa S."/>
            <person name="Yoshida T."/>
            <person name="Sawayama S."/>
        </authorList>
    </citation>
    <scope>NUCLEOTIDE SEQUENCE [LARGE SCALE GENOMIC DNA]</scope>
    <source>
        <strain evidence="2 3">NIES-144</strain>
    </source>
</reference>
<comment type="caution">
    <text evidence="2">The sequence shown here is derived from an EMBL/GenBank/DDBJ whole genome shotgun (WGS) entry which is preliminary data.</text>
</comment>
<proteinExistence type="predicted"/>
<keyword evidence="3" id="KW-1185">Reference proteome</keyword>
<name>A0A699YSE5_HAELA</name>
<feature type="region of interest" description="Disordered" evidence="1">
    <location>
        <begin position="75"/>
        <end position="95"/>
    </location>
</feature>
<evidence type="ECO:0000313" key="2">
    <source>
        <dbReference type="EMBL" id="GFH10668.1"/>
    </source>
</evidence>
<evidence type="ECO:0000256" key="1">
    <source>
        <dbReference type="SAM" id="MobiDB-lite"/>
    </source>
</evidence>
<dbReference type="AlphaFoldDB" id="A0A699YSE5"/>
<evidence type="ECO:0000313" key="3">
    <source>
        <dbReference type="Proteomes" id="UP000485058"/>
    </source>
</evidence>
<dbReference type="EMBL" id="BLLF01000335">
    <property type="protein sequence ID" value="GFH10668.1"/>
    <property type="molecule type" value="Genomic_DNA"/>
</dbReference>
<feature type="compositionally biased region" description="Polar residues" evidence="1">
    <location>
        <begin position="75"/>
        <end position="89"/>
    </location>
</feature>
<accession>A0A699YSE5</accession>
<organism evidence="2 3">
    <name type="scientific">Haematococcus lacustris</name>
    <name type="common">Green alga</name>
    <name type="synonym">Haematococcus pluvialis</name>
    <dbReference type="NCBI Taxonomy" id="44745"/>
    <lineage>
        <taxon>Eukaryota</taxon>
        <taxon>Viridiplantae</taxon>
        <taxon>Chlorophyta</taxon>
        <taxon>core chlorophytes</taxon>
        <taxon>Chlorophyceae</taxon>
        <taxon>CS clade</taxon>
        <taxon>Chlamydomonadales</taxon>
        <taxon>Haematococcaceae</taxon>
        <taxon>Haematococcus</taxon>
    </lineage>
</organism>